<dbReference type="Gene3D" id="2.60.40.10">
    <property type="entry name" value="Immunoglobulins"/>
    <property type="match status" value="1"/>
</dbReference>
<reference evidence="4 5" key="1">
    <citation type="submission" date="2024-10" db="EMBL/GenBank/DDBJ databases">
        <title>The Natural Products Discovery Center: Release of the First 8490 Sequenced Strains for Exploring Actinobacteria Biosynthetic Diversity.</title>
        <authorList>
            <person name="Kalkreuter E."/>
            <person name="Kautsar S.A."/>
            <person name="Yang D."/>
            <person name="Bader C.D."/>
            <person name="Teijaro C.N."/>
            <person name="Fluegel L."/>
            <person name="Davis C.M."/>
            <person name="Simpson J.R."/>
            <person name="Lauterbach L."/>
            <person name="Steele A.D."/>
            <person name="Gui C."/>
            <person name="Meng S."/>
            <person name="Li G."/>
            <person name="Viehrig K."/>
            <person name="Ye F."/>
            <person name="Su P."/>
            <person name="Kiefer A.F."/>
            <person name="Nichols A."/>
            <person name="Cepeda A.J."/>
            <person name="Yan W."/>
            <person name="Fan B."/>
            <person name="Jiang Y."/>
            <person name="Adhikari A."/>
            <person name="Zheng C.-J."/>
            <person name="Schuster L."/>
            <person name="Cowan T.M."/>
            <person name="Smanski M.J."/>
            <person name="Chevrette M.G."/>
            <person name="De Carvalho L.P.S."/>
            <person name="Shen B."/>
        </authorList>
    </citation>
    <scope>NUCLEOTIDE SEQUENCE [LARGE SCALE GENOMIC DNA]</scope>
    <source>
        <strain evidence="4 5">NPDC021253</strain>
    </source>
</reference>
<comment type="caution">
    <text evidence="4">The sequence shown here is derived from an EMBL/GenBank/DDBJ whole genome shotgun (WGS) entry which is preliminary data.</text>
</comment>
<gene>
    <name evidence="4" type="ORF">ACH4OY_32015</name>
</gene>
<dbReference type="SUPFAM" id="SSF69318">
    <property type="entry name" value="Integrin alpha N-terminal domain"/>
    <property type="match status" value="1"/>
</dbReference>
<dbReference type="InterPro" id="IPR013783">
    <property type="entry name" value="Ig-like_fold"/>
</dbReference>
<dbReference type="SUPFAM" id="SSF49265">
    <property type="entry name" value="Fibronectin type III"/>
    <property type="match status" value="1"/>
</dbReference>
<feature type="compositionally biased region" description="Low complexity" evidence="2">
    <location>
        <begin position="26"/>
        <end position="45"/>
    </location>
</feature>
<keyword evidence="1 3" id="KW-0732">Signal</keyword>
<feature type="compositionally biased region" description="Low complexity" evidence="2">
    <location>
        <begin position="765"/>
        <end position="785"/>
    </location>
</feature>
<sequence length="1092" mass="113608">MARSRGLRTVVLTAALATAVASVQSAASATSGPATAPKTTASATADPGAVGWDSYRRLDRLPHLGNGARTRQFSSYDRAGGNDDGFSGAHSCLRTDGGCVIAEDHGAGEIESIWFTRDDGAVDATGWIRIELDGATVVDTGLQHLVDGDLGAPFVFPLVSNADQTSGGVTVKVPMPYQRSMRVTTQHNPLFHHVTYRSFTDAQGIPSFDPADAATDVVNLLRAAGTRDPKPAQPGAATIGGTHTVPADSQVVIASLTGPRALTALRLRVPDASATDSRLGRLRLRITFDDRTTVDSPVAEFFGSGLGERPVRSLMSAMDTAPGGWYSSWWPMPFRAAAAVTLVNTDGADLAGVGWEITSAPGAQWTDALAADGDAGYFTARSRRGMTTPGQDWAVAEQGGRGRLVGVSQTMRGHVAAGNTRNYLEGDERVHVDGSATPQLHGTGTEDFYESGWYFNRGTYSGVFTDNPGHQVRTDGCPYECDAAYRLMIGDSIGYGTGLRFGIEHGPANDMPAEYSSTAYLYTQPTVGQALTDTVTVGDAASRAAHDYSDGAAAQYPLTSVFEGDDDATAVTGQVRAATAPVRFRLAVAPDNQGVRLRRTGEQGTAGQQVAVAVDGVAVGTWSQPQGNGTQRWRSDEFALPASVTAGRSSVTVTLTPAVDRPPWTASSYTASSLVRPYADTRAPTTVGAPTVGARTHAVALSWPAATDDVGVAGYRVYGARAADVPTTPANLLGSVRTTSFRHGPLSAGQRWHYRVVALDEAGNAGPASGAATAASRGRNTSDVNGDGRDDVVDFTRGATADVFASLSSGSGFGPAGRWHDYFATDAEMPFTGDVDGDGRADAITFTRGATADVYVALSTGTGFGPGVKWHDFFAVGTETPAVGDVNGDGRTDIVTFTRGTTADVYVALSTGTGFGPGVKWHDFFAVGTETPAVGDVDGDGRDDIVTFLQGVGGAVYVSLSDGGRFVQQAWKWGDGVATGSQLPALADVTGDGRDDVVAFTRGVTADVLVRPSTGVGFGSGGTWHGNFAIGTELPGVGDFDGDGRGDAVTYTRGSAADAYVSLSDGSRLVQNGWRWSDQIAPGSDLPRPSIP</sequence>
<feature type="region of interest" description="Disordered" evidence="2">
    <location>
        <begin position="765"/>
        <end position="789"/>
    </location>
</feature>
<feature type="region of interest" description="Disordered" evidence="2">
    <location>
        <begin position="26"/>
        <end position="46"/>
    </location>
</feature>
<keyword evidence="5" id="KW-1185">Reference proteome</keyword>
<dbReference type="Gene3D" id="2.40.128.340">
    <property type="match status" value="1"/>
</dbReference>
<dbReference type="PANTHER" id="PTHR46580">
    <property type="entry name" value="SENSOR KINASE-RELATED"/>
    <property type="match status" value="1"/>
</dbReference>
<evidence type="ECO:0000313" key="4">
    <source>
        <dbReference type="EMBL" id="MFI0797263.1"/>
    </source>
</evidence>
<dbReference type="InterPro" id="IPR036116">
    <property type="entry name" value="FN3_sf"/>
</dbReference>
<feature type="chain" id="PRO_5046363055" evidence="3">
    <location>
        <begin position="27"/>
        <end position="1092"/>
    </location>
</feature>
<dbReference type="InterPro" id="IPR021345">
    <property type="entry name" value="DUF2961"/>
</dbReference>
<protein>
    <submittedName>
        <fullName evidence="4">DUF2961 domain-containing protein</fullName>
    </submittedName>
</protein>
<dbReference type="EMBL" id="JBIRPU010000067">
    <property type="protein sequence ID" value="MFI0797263.1"/>
    <property type="molecule type" value="Genomic_DNA"/>
</dbReference>
<feature type="signal peptide" evidence="3">
    <location>
        <begin position="1"/>
        <end position="26"/>
    </location>
</feature>
<evidence type="ECO:0000313" key="5">
    <source>
        <dbReference type="Proteomes" id="UP001611075"/>
    </source>
</evidence>
<dbReference type="InterPro" id="IPR028994">
    <property type="entry name" value="Integrin_alpha_N"/>
</dbReference>
<organism evidence="4 5">
    <name type="scientific">Micromonospora rubida</name>
    <dbReference type="NCBI Taxonomy" id="2697657"/>
    <lineage>
        <taxon>Bacteria</taxon>
        <taxon>Bacillati</taxon>
        <taxon>Actinomycetota</taxon>
        <taxon>Actinomycetes</taxon>
        <taxon>Micromonosporales</taxon>
        <taxon>Micromonosporaceae</taxon>
        <taxon>Micromonospora</taxon>
    </lineage>
</organism>
<dbReference type="InterPro" id="IPR013517">
    <property type="entry name" value="FG-GAP"/>
</dbReference>
<dbReference type="Proteomes" id="UP001611075">
    <property type="component" value="Unassembled WGS sequence"/>
</dbReference>
<dbReference type="RefSeq" id="WP_396686091.1">
    <property type="nucleotide sequence ID" value="NZ_JBIRPU010000067.1"/>
</dbReference>
<evidence type="ECO:0000256" key="1">
    <source>
        <dbReference type="ARBA" id="ARBA00022729"/>
    </source>
</evidence>
<dbReference type="Gene3D" id="2.130.10.130">
    <property type="entry name" value="Integrin alpha, N-terminal"/>
    <property type="match status" value="1"/>
</dbReference>
<name>A0ABW7SU66_9ACTN</name>
<proteinExistence type="predicted"/>
<dbReference type="Pfam" id="PF11175">
    <property type="entry name" value="DUF2961"/>
    <property type="match status" value="1"/>
</dbReference>
<evidence type="ECO:0000256" key="2">
    <source>
        <dbReference type="SAM" id="MobiDB-lite"/>
    </source>
</evidence>
<dbReference type="Gene3D" id="2.60.120.1390">
    <property type="match status" value="3"/>
</dbReference>
<accession>A0ABW7SU66</accession>
<evidence type="ECO:0000256" key="3">
    <source>
        <dbReference type="SAM" id="SignalP"/>
    </source>
</evidence>
<dbReference type="Pfam" id="PF13517">
    <property type="entry name" value="FG-GAP_3"/>
    <property type="match status" value="1"/>
</dbReference>